<feature type="region of interest" description="Disordered" evidence="3">
    <location>
        <begin position="1792"/>
        <end position="1830"/>
    </location>
</feature>
<dbReference type="InterPro" id="IPR018511">
    <property type="entry name" value="Hemolysin-typ_Ca-bd_CS"/>
</dbReference>
<feature type="domain" description="PA14" evidence="5">
    <location>
        <begin position="683"/>
        <end position="847"/>
    </location>
</feature>
<dbReference type="GeneID" id="68845864"/>
<dbReference type="PROSITE" id="PS00330">
    <property type="entry name" value="HEMOLYSIN_CALCIUM"/>
    <property type="match status" value="13"/>
</dbReference>
<evidence type="ECO:0000313" key="6">
    <source>
        <dbReference type="EMBL" id="EAV45118.1"/>
    </source>
</evidence>
<dbReference type="InterPro" id="IPR011049">
    <property type="entry name" value="Serralysin-like_metalloprot_C"/>
</dbReference>
<name>A0NQR0_ROSAI</name>
<feature type="domain" description="Cadherin" evidence="4">
    <location>
        <begin position="415"/>
        <end position="508"/>
    </location>
</feature>
<dbReference type="InterPro" id="IPR037524">
    <property type="entry name" value="PA14/GLEYA"/>
</dbReference>
<evidence type="ECO:0000256" key="2">
    <source>
        <dbReference type="ARBA" id="ARBA00022989"/>
    </source>
</evidence>
<feature type="domain" description="Cadherin" evidence="4">
    <location>
        <begin position="1355"/>
        <end position="1449"/>
    </location>
</feature>
<feature type="compositionally biased region" description="Basic and acidic residues" evidence="3">
    <location>
        <begin position="1"/>
        <end position="21"/>
    </location>
</feature>
<dbReference type="PRINTS" id="PR00313">
    <property type="entry name" value="CABNDNGRPT"/>
</dbReference>
<feature type="region of interest" description="Disordered" evidence="3">
    <location>
        <begin position="160"/>
        <end position="185"/>
    </location>
</feature>
<dbReference type="OrthoDB" id="8421704at2"/>
<feature type="domain" description="Cadherin" evidence="4">
    <location>
        <begin position="1042"/>
        <end position="1142"/>
    </location>
</feature>
<evidence type="ECO:0000256" key="3">
    <source>
        <dbReference type="SAM" id="MobiDB-lite"/>
    </source>
</evidence>
<dbReference type="RefSeq" id="WP_006933319.1">
    <property type="nucleotide sequence ID" value="NZ_AAUW01000004.1"/>
</dbReference>
<feature type="domain" description="Cadherin" evidence="4">
    <location>
        <begin position="1143"/>
        <end position="1242"/>
    </location>
</feature>
<feature type="domain" description="Cadherin" evidence="4">
    <location>
        <begin position="1244"/>
        <end position="1343"/>
    </location>
</feature>
<dbReference type="eggNOG" id="COG2931">
    <property type="taxonomic scope" value="Bacteria"/>
</dbReference>
<feature type="domain" description="Cadherin" evidence="4">
    <location>
        <begin position="200"/>
        <end position="305"/>
    </location>
</feature>
<dbReference type="GO" id="GO:0007156">
    <property type="term" value="P:homophilic cell adhesion via plasma membrane adhesion molecules"/>
    <property type="evidence" value="ECO:0007669"/>
    <property type="project" value="InterPro"/>
</dbReference>
<gene>
    <name evidence="6" type="ORF">SIAM614_13923</name>
</gene>
<dbReference type="EMBL" id="AAUW01000004">
    <property type="protein sequence ID" value="EAV45118.1"/>
    <property type="molecule type" value="Genomic_DNA"/>
</dbReference>
<dbReference type="Gene3D" id="2.60.120.1560">
    <property type="match status" value="1"/>
</dbReference>
<dbReference type="Proteomes" id="UP000004848">
    <property type="component" value="Unassembled WGS sequence"/>
</dbReference>
<feature type="compositionally biased region" description="Polar residues" evidence="3">
    <location>
        <begin position="22"/>
        <end position="32"/>
    </location>
</feature>
<feature type="compositionally biased region" description="Basic and acidic residues" evidence="3">
    <location>
        <begin position="39"/>
        <end position="55"/>
    </location>
</feature>
<comment type="caution">
    <text evidence="6">The sequence shown here is derived from an EMBL/GenBank/DDBJ whole genome shotgun (WGS) entry which is preliminary data.</text>
</comment>
<dbReference type="SMART" id="SM00112">
    <property type="entry name" value="CA"/>
    <property type="match status" value="11"/>
</dbReference>
<dbReference type="SUPFAM" id="SSF51120">
    <property type="entry name" value="beta-Roll"/>
    <property type="match status" value="7"/>
</dbReference>
<dbReference type="Pfam" id="PF00353">
    <property type="entry name" value="HemolysinCabind"/>
    <property type="match status" value="10"/>
</dbReference>
<evidence type="ECO:0000259" key="5">
    <source>
        <dbReference type="PROSITE" id="PS51820"/>
    </source>
</evidence>
<dbReference type="eggNOG" id="COG2304">
    <property type="taxonomic scope" value="Bacteria"/>
</dbReference>
<dbReference type="InterPro" id="IPR015919">
    <property type="entry name" value="Cadherin-like_sf"/>
</dbReference>
<feature type="domain" description="Cadherin" evidence="4">
    <location>
        <begin position="1672"/>
        <end position="1776"/>
    </location>
</feature>
<dbReference type="GO" id="GO:0005509">
    <property type="term" value="F:calcium ion binding"/>
    <property type="evidence" value="ECO:0007669"/>
    <property type="project" value="InterPro"/>
</dbReference>
<dbReference type="GO" id="GO:0005886">
    <property type="term" value="C:plasma membrane"/>
    <property type="evidence" value="ECO:0007669"/>
    <property type="project" value="UniProtKB-SubCell"/>
</dbReference>
<dbReference type="PROSITE" id="PS50268">
    <property type="entry name" value="CADHERIN_2"/>
    <property type="match status" value="9"/>
</dbReference>
<keyword evidence="2" id="KW-1133">Transmembrane helix</keyword>
<keyword evidence="2" id="KW-0472">Membrane</keyword>
<evidence type="ECO:0000259" key="4">
    <source>
        <dbReference type="PROSITE" id="PS50268"/>
    </source>
</evidence>
<sequence>MASDTQNRDTQDKVDAKDGTTESRTTLNSDSILHSGLLDNRDPSLDKAHDYHLDQDMGESMEQVNANLHLGSEEEEQRYGDTDDPASGAQGLGFETDPLEFSSEKDGDTAETNTDQSANFAGFTQDFSDFAEDSAPVGSGASTSLASALDVGSEQAFPFSGFSGQSDGSFGTQDGTAAAATSSVDGSDDIPAGGVIASDLSAVTDIDVSENAVDENSVAGSATGIRANASTAEGASVVYSLLDDAGGLFSIDPDSGIVTVAGALDAETAGSHQIVVLATGSDGATQTETFTITIRDVNEYDVSAIETVGAAADTISEGVAGGSQTGITVVATDKDVTDSVSFTIDDPRFVIDDQGVVSIADDAVFDTETEATVSFTVTATSTDGSQSTQTFTLAVEDENEFATTALQDVDTAANTVSEDAAAGTLVGVTAFAEDKDITDTVSYSVDDARFTVDENGVVRVADGASFDAETEGSIKIIVTATSTDGSSSTETFTIAVSDANEGVVTPVSDKDASANSIAENASAGTQVGITVLATDSDITDTVSYSVDDTRFTVDENGVVRVADGASFDFESEPNVTLTVTATSTDGSMSSEAFSVSVTDVAEDYLLEDGGQSFTDISVAETSITGGSGDDTIVVHADGGTVDGAEGNDTISGNDAADRLAGGEGDDTIEGGAGNDTIFGENAPVSGTWHYQVYDHNFSGEAGQAGDISSGTLIDEGTTDAFDLDTVVQQARGSSENPEDFGVILTSNFTATDGGTYRFSTRSDDGSTIEIFDAYGNRLTFTNQNGSQTDYLDNDYHQSATTRWADVDLEPGEIYTIVVKVWENQGKEVLEATVTPPGGAAEDLFTSDFVSTAAVVPGDDTLTGGAGDDTIDGGLGTDTAVYSGNFTDYTITESEGVFTVTDNRPGSPDGTDTVVNVENFRFADGDYLAGDLIAQDITAVTDGNSAENTVSEDATAGATVGITAFADDKNASDTVSYTVDDDRFNVDENGVVRVADGASFDAETEGTIDVVVTATSSDGSTSQETFTISVSDVDEYDVSAVSDTDTAANTISEDAKAGTEVGITAHASDADITATVSYSVDDDRFTVDANGVVRVADGASFDAETEGSINVVVTATSSDGSTSSETFTITVSDVNETAVSAVTDTDSSDNTISEAGAAGTQVGVTALATDADASDTVSYSVDDSRFTIDENGVVRIADGASFDAETEGSIDVTVNATSTDGSNSTETFTVSVSDADEYDVSNVSDADTATNEIAEDATAGTQVGITAFASDDDVTDTVTFAVNDNRFTVDENGVIRVAEGASFDAETEGSIDIVVTATSTDGSVSEETFTIAVSDVNETAVSAVSDVDASANGFAEDAAEGSTVGITVQATDDDATDTVAYTVSDGRFTVGADGVITVAAGAAFDYESEPTIDLTVTASSSDGSTSQETFTLSVSDIAESYQLAEGQTTFTDTGVAETSITGNDSADTITAHEDGSTIYSGAGDDTIYGGAGNDTILFGEGADVVYGGAGDDFIDDERGTQPNTGDNYLDGGDGNDTMYGGSGNDTLIGGSGNDTLHGENDDDTLQGDAGNDKLYGEAGNDTLDGGDGDDILKGGSGDDSIDGGTGTDTVIYSGNRSDYDITENADGSYTVVDTRTGASEGTDTVINVETFRFADGDVLAGDLVAKDISAVSDTDAASNTIFENAEEGSTVGIKAFADDENTSDTVSYTVDDARFTVDADGTVRVAAGASFDYESEPQISLTVTATSTDGSSSSESFTLSVSDAAENLQLADGGVTFTDTGVAETTIMGGTGDDAITAHSNGGSIDGGEGNDTLTGSSVSDKLQGGAGNDTLTGGAGADLLQGGTGDDTFQVGGDGTWSGYYARNTVTGDTVSLSGRTINSDVFEGGDGTDTLLGTDDADAIFLDDTYSDMHAEASGPRLVSIENVNLGAGNDILDMTSDTHTYTTDMTVDGGVGNDVIWTGAGNDTILGGEGNDTLFGGAGNDRLDGGAGTDTAIYSGNWEDYDIVQNDDGSYTITDLRTDAPDGVDTVSNVETYRFADGELQSDELIDRPVGDVSDTNSAGNTIHELDGAGTQVGITAFAEDPNGDAVTYTLSDDRFEIDADGVVTVADHAFFDSQIENSIDLTVTATSADGSQSSQSFAISVTGEYDGEFTGGDGGGTFTGTDKSYSVDGVGGDDTITTGDFDDRIDGGANGGNDTLDGGGGNDLIFGRGGADDIYGGAGNDTIIGGTGNDTLNGGDGSDLFMYGLGDGSDTINAGAGAGWTDVIDLGGGPGITSAGVYETDWTVTITNGSIEMTDTEGGRLDLSQDADGYIDFADGSRVNFSDVEEIRW</sequence>
<dbReference type="SUPFAM" id="SSF49313">
    <property type="entry name" value="Cadherin-like"/>
    <property type="match status" value="9"/>
</dbReference>
<dbReference type="PANTHER" id="PTHR24026:SF126">
    <property type="entry name" value="PROTOCADHERIN FAT 4"/>
    <property type="match status" value="1"/>
</dbReference>
<feature type="compositionally biased region" description="Low complexity" evidence="3">
    <location>
        <begin position="160"/>
        <end position="171"/>
    </location>
</feature>
<dbReference type="PRINTS" id="PR00205">
    <property type="entry name" value="CADHERIN"/>
</dbReference>
<dbReference type="Gene3D" id="2.60.40.60">
    <property type="entry name" value="Cadherins"/>
    <property type="match status" value="9"/>
</dbReference>
<dbReference type="PANTHER" id="PTHR24026">
    <property type="entry name" value="FAT ATYPICAL CADHERIN-RELATED"/>
    <property type="match status" value="1"/>
</dbReference>
<accession>A0NQR0</accession>
<dbReference type="PROSITE" id="PS51820">
    <property type="entry name" value="PA14"/>
    <property type="match status" value="1"/>
</dbReference>
<feature type="compositionally biased region" description="Polar residues" evidence="3">
    <location>
        <begin position="172"/>
        <end position="185"/>
    </location>
</feature>
<proteinExistence type="predicted"/>
<dbReference type="InterPro" id="IPR001343">
    <property type="entry name" value="Hemolysn_Ca-bd"/>
</dbReference>
<dbReference type="eggNOG" id="COG4932">
    <property type="taxonomic scope" value="Bacteria"/>
</dbReference>
<dbReference type="CDD" id="cd11304">
    <property type="entry name" value="Cadherin_repeat"/>
    <property type="match status" value="7"/>
</dbReference>
<feature type="region of interest" description="Disordered" evidence="3">
    <location>
        <begin position="1"/>
        <end position="115"/>
    </location>
</feature>
<protein>
    <submittedName>
        <fullName evidence="6">Fat protein-possibly involved in cell-cell attachment</fullName>
    </submittedName>
</protein>
<evidence type="ECO:0000313" key="7">
    <source>
        <dbReference type="Proteomes" id="UP000004848"/>
    </source>
</evidence>
<feature type="compositionally biased region" description="Polar residues" evidence="3">
    <location>
        <begin position="1811"/>
        <end position="1820"/>
    </location>
</feature>
<feature type="region of interest" description="Disordered" evidence="3">
    <location>
        <begin position="1509"/>
        <end position="1612"/>
    </location>
</feature>
<feature type="domain" description="Cadherin" evidence="4">
    <location>
        <begin position="941"/>
        <end position="1040"/>
    </location>
</feature>
<dbReference type="InterPro" id="IPR002126">
    <property type="entry name" value="Cadherin-like_dom"/>
</dbReference>
<evidence type="ECO:0000256" key="1">
    <source>
        <dbReference type="ARBA" id="ARBA00022692"/>
    </source>
</evidence>
<organism evidence="6 7">
    <name type="scientific">Roseibium aggregatum (strain ATCC 25650 / DSM 13394 / JCM 20685 / NBRC 16684 / NCIMB 2208 / IAM 12614 / B1)</name>
    <name type="common">Stappia aggregata</name>
    <dbReference type="NCBI Taxonomy" id="384765"/>
    <lineage>
        <taxon>Bacteria</taxon>
        <taxon>Pseudomonadati</taxon>
        <taxon>Pseudomonadota</taxon>
        <taxon>Alphaproteobacteria</taxon>
        <taxon>Hyphomicrobiales</taxon>
        <taxon>Stappiaceae</taxon>
        <taxon>Roseibium</taxon>
    </lineage>
</organism>
<dbReference type="Gene3D" id="2.150.10.10">
    <property type="entry name" value="Serralysin-like metalloprotease, C-terminal"/>
    <property type="match status" value="6"/>
</dbReference>
<reference evidence="6 7" key="1">
    <citation type="submission" date="2006-05" db="EMBL/GenBank/DDBJ databases">
        <authorList>
            <person name="King G."/>
            <person name="Ferriera S."/>
            <person name="Johnson J."/>
            <person name="Kravitz S."/>
            <person name="Beeson K."/>
            <person name="Sutton G."/>
            <person name="Rogers Y.-H."/>
            <person name="Friedman R."/>
            <person name="Frazier M."/>
            <person name="Venter J.C."/>
        </authorList>
    </citation>
    <scope>NUCLEOTIDE SEQUENCE [LARGE SCALE GENOMIC DNA]</scope>
    <source>
        <strain evidence="7">ATCC 25650 / DSM 13394 / JCM 20685 / NBRC 16684 / NCIMB 2208 / IAM 12614 / B1</strain>
    </source>
</reference>
<keyword evidence="1" id="KW-0812">Transmembrane</keyword>
<dbReference type="Pfam" id="PF00028">
    <property type="entry name" value="Cadherin"/>
    <property type="match status" value="1"/>
</dbReference>
<feature type="domain" description="Cadherin" evidence="4">
    <location>
        <begin position="509"/>
        <end position="613"/>
    </location>
</feature>